<dbReference type="Proteomes" id="UP001214043">
    <property type="component" value="Chromosome"/>
</dbReference>
<name>A0AAF0CGH4_9PROT</name>
<gene>
    <name evidence="6" type="ORF">PUV54_04075</name>
</gene>
<evidence type="ECO:0000256" key="2">
    <source>
        <dbReference type="ARBA" id="ARBA00023049"/>
    </source>
</evidence>
<evidence type="ECO:0000256" key="1">
    <source>
        <dbReference type="ARBA" id="ARBA00007261"/>
    </source>
</evidence>
<feature type="signal peptide" evidence="3">
    <location>
        <begin position="1"/>
        <end position="19"/>
    </location>
</feature>
<feature type="domain" description="Peptidase M16 N-terminal" evidence="4">
    <location>
        <begin position="52"/>
        <end position="176"/>
    </location>
</feature>
<keyword evidence="7" id="KW-1185">Reference proteome</keyword>
<organism evidence="6 7">
    <name type="scientific">Hyphococcus flavus</name>
    <dbReference type="NCBI Taxonomy" id="1866326"/>
    <lineage>
        <taxon>Bacteria</taxon>
        <taxon>Pseudomonadati</taxon>
        <taxon>Pseudomonadota</taxon>
        <taxon>Alphaproteobacteria</taxon>
        <taxon>Parvularculales</taxon>
        <taxon>Parvularculaceae</taxon>
        <taxon>Hyphococcus</taxon>
    </lineage>
</organism>
<proteinExistence type="inferred from homology"/>
<evidence type="ECO:0000313" key="7">
    <source>
        <dbReference type="Proteomes" id="UP001214043"/>
    </source>
</evidence>
<dbReference type="GO" id="GO:0008237">
    <property type="term" value="F:metallopeptidase activity"/>
    <property type="evidence" value="ECO:0007669"/>
    <property type="project" value="UniProtKB-KW"/>
</dbReference>
<dbReference type="Pfam" id="PF05193">
    <property type="entry name" value="Peptidase_M16_C"/>
    <property type="match status" value="2"/>
</dbReference>
<evidence type="ECO:0000259" key="4">
    <source>
        <dbReference type="Pfam" id="PF00675"/>
    </source>
</evidence>
<dbReference type="InterPro" id="IPR007863">
    <property type="entry name" value="Peptidase_M16_C"/>
</dbReference>
<feature type="domain" description="Peptidase M16 C-terminal" evidence="5">
    <location>
        <begin position="210"/>
        <end position="386"/>
    </location>
</feature>
<dbReference type="AlphaFoldDB" id="A0AAF0CGH4"/>
<evidence type="ECO:0000256" key="3">
    <source>
        <dbReference type="SAM" id="SignalP"/>
    </source>
</evidence>
<sequence>MKKLPFVLCAILAACLVSCGETTQRSQSSQSTENSDTLVEFQEFTLDNGLKVVFHIDRSDPVVAVALTAHVGSSREKPGRTGFAHLFEHLLFLESENLGKGGLDAMSARIGGSGANGSTSRDRTNYFQTVPKDALEKMIWAEADKIGFFINTVTEPVLAKEKQVVKNEKRQSYDNQPYGHNFYVITKALYPDDHPYSWEVIGSLEDLDAATLDDVKQFYRDWYTPNNVTLVIAGDFDPEQARGWIKKYFDEIPRGPDVEPLPKQSVALGESKLLFHEDNFAQLPQLTMVWPTVPQFHADYYALNVLHDLLAVGKRAPLNEVLIDEEKVAPGVSMYGYNSELSGETILQIRAYDGTNLNDVKGALDQGFARFEADGIDEKDLNRVKTEQEVSFYNGIQSVLGKAFNLAQYEIFTGDPGFINQDIENIQAVTADDVMRVYRAYIKDRPFIATSFVPKGSSELILDGSIRAEVVEEEIVQGAEETFDASIAAEYERTPSSFDRSEEPPYGEKPVVKVPDIREAGLDNGLSVYGIEDSELPLVRFELSFDGGHYLDDPTMPGVAYMLSIMMDKGTAQRDTAELEEAIAALGASIGIGAGDERFQISGQTLARNFEQTLSLVEEILLEPRWDEEEFALAKQRVTAELQAASANPNAIASNKFGEIMFGEGHILATSVRGDMDSLATMTIDDLKAYYERYISPSAANFRIVGAVSQERALEALASLNSRWSGAEIDYPEYSVPNEPDASVVYFYDMPGATQSVFTFGYPALKRTDDDYYPALVMNYRLGGGGFASRLTQELRESKGYTYGIGSGFSGSERYGAFSISSNIRSNVTFEAAALVKDILENYGATFTEEDLDVTKSFLLKSKARAFETLGAKLGVLQNIADYDLPYDYVRRQDEIVEAMTVERIQELADSYITPDAMNYIIVGDAATQAESLTELGFGAPVMLETDE</sequence>
<evidence type="ECO:0000313" key="6">
    <source>
        <dbReference type="EMBL" id="WDI32369.1"/>
    </source>
</evidence>
<dbReference type="Gene3D" id="3.30.830.10">
    <property type="entry name" value="Metalloenzyme, LuxS/M16 peptidase-like"/>
    <property type="match status" value="4"/>
</dbReference>
<keyword evidence="2" id="KW-0378">Hydrolase</keyword>
<dbReference type="InterPro" id="IPR050361">
    <property type="entry name" value="MPP/UQCRC_Complex"/>
</dbReference>
<dbReference type="RefSeq" id="WP_274494290.1">
    <property type="nucleotide sequence ID" value="NZ_CP118166.1"/>
</dbReference>
<dbReference type="InterPro" id="IPR011249">
    <property type="entry name" value="Metalloenz_LuxS/M16"/>
</dbReference>
<dbReference type="PANTHER" id="PTHR11851:SF49">
    <property type="entry name" value="MITOCHONDRIAL-PROCESSING PEPTIDASE SUBUNIT ALPHA"/>
    <property type="match status" value="1"/>
</dbReference>
<feature type="domain" description="Peptidase M16 C-terminal" evidence="5">
    <location>
        <begin position="682"/>
        <end position="857"/>
    </location>
</feature>
<protein>
    <submittedName>
        <fullName evidence="6">Pitrilysin family protein</fullName>
    </submittedName>
</protein>
<reference evidence="6" key="1">
    <citation type="submission" date="2023-02" db="EMBL/GenBank/DDBJ databases">
        <title>Genome sequence of Hyphococcus flavus.</title>
        <authorList>
            <person name="Rong J.-C."/>
            <person name="Zhao Q."/>
            <person name="Yi M."/>
            <person name="Wu J.-Y."/>
        </authorList>
    </citation>
    <scope>NUCLEOTIDE SEQUENCE</scope>
    <source>
        <strain evidence="6">MCCC 1K03223</strain>
    </source>
</reference>
<dbReference type="SUPFAM" id="SSF63411">
    <property type="entry name" value="LuxS/MPP-like metallohydrolase"/>
    <property type="match status" value="4"/>
</dbReference>
<keyword evidence="2" id="KW-0645">Protease</keyword>
<dbReference type="InterPro" id="IPR011765">
    <property type="entry name" value="Pept_M16_N"/>
</dbReference>
<dbReference type="PANTHER" id="PTHR11851">
    <property type="entry name" value="METALLOPROTEASE"/>
    <property type="match status" value="1"/>
</dbReference>
<keyword evidence="2" id="KW-0482">Metalloprotease</keyword>
<feature type="chain" id="PRO_5042250705" evidence="3">
    <location>
        <begin position="20"/>
        <end position="948"/>
    </location>
</feature>
<dbReference type="GO" id="GO:0046872">
    <property type="term" value="F:metal ion binding"/>
    <property type="evidence" value="ECO:0007669"/>
    <property type="project" value="InterPro"/>
</dbReference>
<dbReference type="Pfam" id="PF00675">
    <property type="entry name" value="Peptidase_M16"/>
    <property type="match status" value="2"/>
</dbReference>
<dbReference type="EMBL" id="CP118166">
    <property type="protein sequence ID" value="WDI32369.1"/>
    <property type="molecule type" value="Genomic_DNA"/>
</dbReference>
<dbReference type="KEGG" id="hfl:PUV54_04075"/>
<feature type="domain" description="Peptidase M16 N-terminal" evidence="4">
    <location>
        <begin position="539"/>
        <end position="663"/>
    </location>
</feature>
<comment type="similarity">
    <text evidence="1">Belongs to the peptidase M16 family.</text>
</comment>
<keyword evidence="3" id="KW-0732">Signal</keyword>
<accession>A0AAF0CGH4</accession>
<evidence type="ECO:0000259" key="5">
    <source>
        <dbReference type="Pfam" id="PF05193"/>
    </source>
</evidence>
<dbReference type="PROSITE" id="PS51257">
    <property type="entry name" value="PROKAR_LIPOPROTEIN"/>
    <property type="match status" value="1"/>
</dbReference>